<keyword evidence="5 7" id="KW-1133">Transmembrane helix</keyword>
<feature type="transmembrane region" description="Helical" evidence="7">
    <location>
        <begin position="12"/>
        <end position="32"/>
    </location>
</feature>
<dbReference type="PANTHER" id="PTHR30576">
    <property type="entry name" value="COLANIC BIOSYNTHESIS UDP-GLUCOSE LIPID CARRIER TRANSFERASE"/>
    <property type="match status" value="1"/>
</dbReference>
<evidence type="ECO:0000313" key="9">
    <source>
        <dbReference type="EMBL" id="MBK0381645.1"/>
    </source>
</evidence>
<keyword evidence="6 7" id="KW-0472">Membrane</keyword>
<comment type="caution">
    <text evidence="9">The sequence shown here is derived from an EMBL/GenBank/DDBJ whole genome shotgun (WGS) entry which is preliminary data.</text>
</comment>
<dbReference type="InterPro" id="IPR017473">
    <property type="entry name" value="Undecaprenyl-P_gluc_Ptfrase"/>
</dbReference>
<name>A0ABS1BFJ6_9SPHI</name>
<dbReference type="Pfam" id="PF02397">
    <property type="entry name" value="Bac_transf"/>
    <property type="match status" value="1"/>
</dbReference>
<gene>
    <name evidence="9" type="ORF">I5M32_01615</name>
</gene>
<dbReference type="InterPro" id="IPR017475">
    <property type="entry name" value="EPS_sugar_tfrase"/>
</dbReference>
<proteinExistence type="inferred from homology"/>
<evidence type="ECO:0000313" key="10">
    <source>
        <dbReference type="Proteomes" id="UP000660024"/>
    </source>
</evidence>
<dbReference type="Pfam" id="PF13727">
    <property type="entry name" value="CoA_binding_3"/>
    <property type="match status" value="1"/>
</dbReference>
<dbReference type="Gene3D" id="3.40.50.720">
    <property type="entry name" value="NAD(P)-binding Rossmann-like Domain"/>
    <property type="match status" value="1"/>
</dbReference>
<feature type="transmembrane region" description="Helical" evidence="7">
    <location>
        <begin position="44"/>
        <end position="61"/>
    </location>
</feature>
<reference evidence="9 10" key="1">
    <citation type="submission" date="2020-12" db="EMBL/GenBank/DDBJ databases">
        <title>Bacterial novel species Pedobacter sp. SD-b isolated from soil.</title>
        <authorList>
            <person name="Jung H.-Y."/>
        </authorList>
    </citation>
    <scope>NUCLEOTIDE SEQUENCE [LARGE SCALE GENOMIC DNA]</scope>
    <source>
        <strain evidence="9 10">SD-b</strain>
    </source>
</reference>
<dbReference type="GO" id="GO:0089702">
    <property type="term" value="F:undecaprenyl-phosphate glucose phosphotransferase activity"/>
    <property type="evidence" value="ECO:0007669"/>
    <property type="project" value="UniProtKB-EC"/>
</dbReference>
<dbReference type="NCBIfam" id="TIGR03025">
    <property type="entry name" value="EPS_sugtrans"/>
    <property type="match status" value="1"/>
</dbReference>
<protein>
    <submittedName>
        <fullName evidence="9">Undecaprenyl-phosphate glucose phosphotransferase</fullName>
        <ecNumber evidence="9">2.7.8.31</ecNumber>
    </submittedName>
</protein>
<dbReference type="Proteomes" id="UP000660024">
    <property type="component" value="Unassembled WGS sequence"/>
</dbReference>
<organism evidence="9 10">
    <name type="scientific">Pedobacter segetis</name>
    <dbReference type="NCBI Taxonomy" id="2793069"/>
    <lineage>
        <taxon>Bacteria</taxon>
        <taxon>Pseudomonadati</taxon>
        <taxon>Bacteroidota</taxon>
        <taxon>Sphingobacteriia</taxon>
        <taxon>Sphingobacteriales</taxon>
        <taxon>Sphingobacteriaceae</taxon>
        <taxon>Pedobacter</taxon>
    </lineage>
</organism>
<evidence type="ECO:0000256" key="6">
    <source>
        <dbReference type="ARBA" id="ARBA00023136"/>
    </source>
</evidence>
<keyword evidence="10" id="KW-1185">Reference proteome</keyword>
<feature type="transmembrane region" description="Helical" evidence="7">
    <location>
        <begin position="82"/>
        <end position="99"/>
    </location>
</feature>
<evidence type="ECO:0000256" key="7">
    <source>
        <dbReference type="SAM" id="Phobius"/>
    </source>
</evidence>
<feature type="transmembrane region" description="Helical" evidence="7">
    <location>
        <begin position="276"/>
        <end position="298"/>
    </location>
</feature>
<evidence type="ECO:0000256" key="1">
    <source>
        <dbReference type="ARBA" id="ARBA00004141"/>
    </source>
</evidence>
<evidence type="ECO:0000256" key="3">
    <source>
        <dbReference type="ARBA" id="ARBA00022679"/>
    </source>
</evidence>
<dbReference type="PANTHER" id="PTHR30576:SF0">
    <property type="entry name" value="UNDECAPRENYL-PHOSPHATE N-ACETYLGALACTOSAMINYL 1-PHOSPHATE TRANSFERASE-RELATED"/>
    <property type="match status" value="1"/>
</dbReference>
<sequence>MNSRFDNFFRIFFAFTDLGFLCLLHLILLLNYNFDTNSANISHVVYFIMTIIFWLISSYFTEVYINDRILNFKKFARRTIRAFFIFVIFLLIYLYFSRFRFNREYLYISFAIFAFYLIISRLIFLKIATYIGKKKRALNKVIILGNNTFAYDLVVKLRKTNKTIDILGCFAEQKREEINKLDFEYLGKVEDCIKYAISNHVTEIYSTLSPEIYSEIYEIAQSAENLCMRFRFVPDFREFVNKSVYFDHVGEIPVLSLRSEPLEDFAVQAKKRLFDIVFSILVTIFLLSWLVPIIAILIKLDSKGPVFFLQERSGKNNQPFKCIKFRSLKINKESDTKQVTKGDNRITKLGKFLRKSSIDELPQFFNVLKGDMSVVGPRPHMLKHTEEYSNIIMKYMIRHYQKPGVTGYAQVNGFRGEIKQEEQLIKRIEYDVWYIENWSIWLDLNIIIKTIVVTIKGDENAF</sequence>
<evidence type="ECO:0000256" key="2">
    <source>
        <dbReference type="ARBA" id="ARBA00006464"/>
    </source>
</evidence>
<dbReference type="EMBL" id="JAEHFY010000002">
    <property type="protein sequence ID" value="MBK0381645.1"/>
    <property type="molecule type" value="Genomic_DNA"/>
</dbReference>
<dbReference type="InterPro" id="IPR003362">
    <property type="entry name" value="Bact_transf"/>
</dbReference>
<accession>A0ABS1BFJ6</accession>
<feature type="domain" description="Bacterial sugar transferase" evidence="8">
    <location>
        <begin position="271"/>
        <end position="455"/>
    </location>
</feature>
<dbReference type="RefSeq" id="WP_200584393.1">
    <property type="nucleotide sequence ID" value="NZ_JAEHFY010000002.1"/>
</dbReference>
<dbReference type="NCBIfam" id="TIGR03023">
    <property type="entry name" value="WcaJ_sugtrans"/>
    <property type="match status" value="1"/>
</dbReference>
<keyword evidence="4 7" id="KW-0812">Transmembrane</keyword>
<comment type="subcellular location">
    <subcellularLocation>
        <location evidence="1">Membrane</location>
        <topology evidence="1">Multi-pass membrane protein</topology>
    </subcellularLocation>
</comment>
<evidence type="ECO:0000256" key="5">
    <source>
        <dbReference type="ARBA" id="ARBA00022989"/>
    </source>
</evidence>
<evidence type="ECO:0000256" key="4">
    <source>
        <dbReference type="ARBA" id="ARBA00022692"/>
    </source>
</evidence>
<dbReference type="EC" id="2.7.8.31" evidence="9"/>
<feature type="transmembrane region" description="Helical" evidence="7">
    <location>
        <begin position="105"/>
        <end position="125"/>
    </location>
</feature>
<keyword evidence="3 9" id="KW-0808">Transferase</keyword>
<evidence type="ECO:0000259" key="8">
    <source>
        <dbReference type="Pfam" id="PF02397"/>
    </source>
</evidence>
<comment type="similarity">
    <text evidence="2">Belongs to the bacterial sugar transferase family.</text>
</comment>